<comment type="caution">
    <text evidence="2">The sequence shown here is derived from an EMBL/GenBank/DDBJ whole genome shotgun (WGS) entry which is preliminary data.</text>
</comment>
<accession>A0A1G2BYW9</accession>
<name>A0A1G2BYW9_9BACT</name>
<feature type="transmembrane region" description="Helical" evidence="1">
    <location>
        <begin position="106"/>
        <end position="126"/>
    </location>
</feature>
<dbReference type="AlphaFoldDB" id="A0A1G2BYW9"/>
<gene>
    <name evidence="2" type="ORF">A2406_02930</name>
</gene>
<proteinExistence type="predicted"/>
<keyword evidence="1" id="KW-0812">Transmembrane</keyword>
<sequence>MEEKDISQEILDKIKEVKPKPRWQFLLNDYLIWFLASFSLIVSSLAFAVVLYMLVDNDWDVYTRISNSLLEFVFLTFPYFWLIFLGGFILITYYNFRHTKNGYKYPLSKIFLASFLINILLGTFLYNVGVGQAIDNAVAKRVPFYKEFINKRKHIWSRIDDGLLGGVVTAIEEEYILIKDIEGNVWTIKHFNTTTPEFVRLQLGQPVRIIGQKIDSQNFEMFIMLPMRGMHWMRGQNFPPAVPPPMINERNFR</sequence>
<evidence type="ECO:0000256" key="1">
    <source>
        <dbReference type="SAM" id="Phobius"/>
    </source>
</evidence>
<dbReference type="Proteomes" id="UP000177626">
    <property type="component" value="Unassembled WGS sequence"/>
</dbReference>
<keyword evidence="1" id="KW-1133">Transmembrane helix</keyword>
<feature type="transmembrane region" description="Helical" evidence="1">
    <location>
        <begin position="30"/>
        <end position="52"/>
    </location>
</feature>
<feature type="transmembrane region" description="Helical" evidence="1">
    <location>
        <begin position="72"/>
        <end position="94"/>
    </location>
</feature>
<protein>
    <submittedName>
        <fullName evidence="2">Uncharacterized protein</fullName>
    </submittedName>
</protein>
<dbReference type="EMBL" id="MHKQ01000009">
    <property type="protein sequence ID" value="OGY94344.1"/>
    <property type="molecule type" value="Genomic_DNA"/>
</dbReference>
<keyword evidence="1" id="KW-0472">Membrane</keyword>
<reference evidence="2 3" key="1">
    <citation type="journal article" date="2016" name="Nat. Commun.">
        <title>Thousands of microbial genomes shed light on interconnected biogeochemical processes in an aquifer system.</title>
        <authorList>
            <person name="Anantharaman K."/>
            <person name="Brown C.T."/>
            <person name="Hug L.A."/>
            <person name="Sharon I."/>
            <person name="Castelle C.J."/>
            <person name="Probst A.J."/>
            <person name="Thomas B.C."/>
            <person name="Singh A."/>
            <person name="Wilkins M.J."/>
            <person name="Karaoz U."/>
            <person name="Brodie E.L."/>
            <person name="Williams K.H."/>
            <person name="Hubbard S.S."/>
            <person name="Banfield J.F."/>
        </authorList>
    </citation>
    <scope>NUCLEOTIDE SEQUENCE [LARGE SCALE GENOMIC DNA]</scope>
</reference>
<evidence type="ECO:0000313" key="3">
    <source>
        <dbReference type="Proteomes" id="UP000177626"/>
    </source>
</evidence>
<organism evidence="2 3">
    <name type="scientific">Candidatus Komeilibacteria bacterium RIFOXYC1_FULL_37_11</name>
    <dbReference type="NCBI Taxonomy" id="1798555"/>
    <lineage>
        <taxon>Bacteria</taxon>
        <taxon>Candidatus Komeiliibacteriota</taxon>
    </lineage>
</organism>
<evidence type="ECO:0000313" key="2">
    <source>
        <dbReference type="EMBL" id="OGY94344.1"/>
    </source>
</evidence>